<name>A0A1K0FKT9_9ACTN</name>
<dbReference type="RefSeq" id="WP_071805968.1">
    <property type="nucleotide sequence ID" value="NZ_MEIA01000152.1"/>
</dbReference>
<reference evidence="1 2" key="1">
    <citation type="submission" date="2016-09" db="EMBL/GenBank/DDBJ databases">
        <title>Couchioplanes caeruleus draft genome sequence.</title>
        <authorList>
            <person name="Sheehan J."/>
            <person name="Caffrey P."/>
        </authorList>
    </citation>
    <scope>NUCLEOTIDE SEQUENCE [LARGE SCALE GENOMIC DNA]</scope>
    <source>
        <strain evidence="1 2">DSM 43634</strain>
    </source>
</reference>
<accession>A0A1K0FKT9</accession>
<dbReference type="AlphaFoldDB" id="A0A1K0FKT9"/>
<evidence type="ECO:0000313" key="1">
    <source>
        <dbReference type="EMBL" id="OJF13471.1"/>
    </source>
</evidence>
<protein>
    <submittedName>
        <fullName evidence="1">Uncharacterized protein</fullName>
    </submittedName>
</protein>
<organism evidence="1 2">
    <name type="scientific">Couchioplanes caeruleus subsp. caeruleus</name>
    <dbReference type="NCBI Taxonomy" id="56427"/>
    <lineage>
        <taxon>Bacteria</taxon>
        <taxon>Bacillati</taxon>
        <taxon>Actinomycetota</taxon>
        <taxon>Actinomycetes</taxon>
        <taxon>Micromonosporales</taxon>
        <taxon>Micromonosporaceae</taxon>
        <taxon>Couchioplanes</taxon>
    </lineage>
</organism>
<proteinExistence type="predicted"/>
<gene>
    <name evidence="1" type="ORF">BG844_15135</name>
</gene>
<evidence type="ECO:0000313" key="2">
    <source>
        <dbReference type="Proteomes" id="UP000182486"/>
    </source>
</evidence>
<keyword evidence="2" id="KW-1185">Reference proteome</keyword>
<comment type="caution">
    <text evidence="1">The sequence shown here is derived from an EMBL/GenBank/DDBJ whole genome shotgun (WGS) entry which is preliminary data.</text>
</comment>
<sequence>MAKYEVVLSPAAWRAIRDLRTVQDRDDLADCLGKELDQGPNAENVWVFQIGDRNYTATPLTFRGWVAIHRPLSRAELDRLGDEQGRRVESMGFLIHDLLPPHTAFEIGPYSEV</sequence>
<dbReference type="Proteomes" id="UP000182486">
    <property type="component" value="Unassembled WGS sequence"/>
</dbReference>
<dbReference type="EMBL" id="MEIA01000152">
    <property type="protein sequence ID" value="OJF13471.1"/>
    <property type="molecule type" value="Genomic_DNA"/>
</dbReference>